<dbReference type="EC" id="2.1.1.297" evidence="5"/>
<dbReference type="InterPro" id="IPR019874">
    <property type="entry name" value="RF_methyltr_PrmC"/>
</dbReference>
<comment type="similarity">
    <text evidence="5">Belongs to the protein N5-glutamine methyltransferase family. PrmC subfamily.</text>
</comment>
<evidence type="ECO:0000259" key="7">
    <source>
        <dbReference type="Pfam" id="PF17827"/>
    </source>
</evidence>
<dbReference type="PROSITE" id="PS00092">
    <property type="entry name" value="N6_MTASE"/>
    <property type="match status" value="1"/>
</dbReference>
<feature type="binding site" evidence="5">
    <location>
        <position position="143"/>
    </location>
    <ligand>
        <name>S-adenosyl-L-methionine</name>
        <dbReference type="ChEBI" id="CHEBI:59789"/>
    </ligand>
</feature>
<dbReference type="SUPFAM" id="SSF53335">
    <property type="entry name" value="S-adenosyl-L-methionine-dependent methyltransferases"/>
    <property type="match status" value="1"/>
</dbReference>
<dbReference type="InterPro" id="IPR050320">
    <property type="entry name" value="N5-glutamine_MTase"/>
</dbReference>
<dbReference type="GO" id="GO:0003676">
    <property type="term" value="F:nucleic acid binding"/>
    <property type="evidence" value="ECO:0007669"/>
    <property type="project" value="InterPro"/>
</dbReference>
<dbReference type="Gene3D" id="3.40.50.150">
    <property type="entry name" value="Vaccinia Virus protein VP39"/>
    <property type="match status" value="1"/>
</dbReference>
<dbReference type="InterPro" id="IPR007848">
    <property type="entry name" value="Small_mtfrase_dom"/>
</dbReference>
<feature type="domain" description="Release factor glutamine methyltransferase N-terminal" evidence="7">
    <location>
        <begin position="6"/>
        <end position="76"/>
    </location>
</feature>
<dbReference type="InterPro" id="IPR004556">
    <property type="entry name" value="HemK-like"/>
</dbReference>
<dbReference type="Gene3D" id="1.10.8.10">
    <property type="entry name" value="DNA helicase RuvA subunit, C-terminal domain"/>
    <property type="match status" value="1"/>
</dbReference>
<dbReference type="AlphaFoldDB" id="A0A8J3DEZ9"/>
<reference evidence="8" key="1">
    <citation type="journal article" date="2014" name="Int. J. Syst. Evol. Microbiol.">
        <title>Complete genome sequence of Corynebacterium casei LMG S-19264T (=DSM 44701T), isolated from a smear-ripened cheese.</title>
        <authorList>
            <consortium name="US DOE Joint Genome Institute (JGI-PGF)"/>
            <person name="Walter F."/>
            <person name="Albersmeier A."/>
            <person name="Kalinowski J."/>
            <person name="Ruckert C."/>
        </authorList>
    </citation>
    <scope>NUCLEOTIDE SEQUENCE</scope>
    <source>
        <strain evidence="8">KCTC 12870</strain>
    </source>
</reference>
<dbReference type="Pfam" id="PF17827">
    <property type="entry name" value="PrmC_N"/>
    <property type="match status" value="1"/>
</dbReference>
<dbReference type="HAMAP" id="MF_02126">
    <property type="entry name" value="RF_methyltr_PrmC"/>
    <property type="match status" value="1"/>
</dbReference>
<name>A0A8J3DEZ9_9BACT</name>
<dbReference type="InterPro" id="IPR029063">
    <property type="entry name" value="SAM-dependent_MTases_sf"/>
</dbReference>
<comment type="catalytic activity">
    <reaction evidence="4 5">
        <text>L-glutaminyl-[peptide chain release factor] + S-adenosyl-L-methionine = N(5)-methyl-L-glutaminyl-[peptide chain release factor] + S-adenosyl-L-homocysteine + H(+)</text>
        <dbReference type="Rhea" id="RHEA:42896"/>
        <dbReference type="Rhea" id="RHEA-COMP:10271"/>
        <dbReference type="Rhea" id="RHEA-COMP:10272"/>
        <dbReference type="ChEBI" id="CHEBI:15378"/>
        <dbReference type="ChEBI" id="CHEBI:30011"/>
        <dbReference type="ChEBI" id="CHEBI:57856"/>
        <dbReference type="ChEBI" id="CHEBI:59789"/>
        <dbReference type="ChEBI" id="CHEBI:61891"/>
        <dbReference type="EC" id="2.1.1.297"/>
    </reaction>
</comment>
<dbReference type="PANTHER" id="PTHR18895">
    <property type="entry name" value="HEMK METHYLTRANSFERASE"/>
    <property type="match status" value="1"/>
</dbReference>
<dbReference type="GO" id="GO:0102559">
    <property type="term" value="F:peptide chain release factor N(5)-glutamine methyltransferase activity"/>
    <property type="evidence" value="ECO:0007669"/>
    <property type="project" value="UniProtKB-EC"/>
</dbReference>
<feature type="domain" description="Methyltransferase small" evidence="6">
    <location>
        <begin position="104"/>
        <end position="199"/>
    </location>
</feature>
<keyword evidence="9" id="KW-1185">Reference proteome</keyword>
<evidence type="ECO:0000259" key="6">
    <source>
        <dbReference type="Pfam" id="PF05175"/>
    </source>
</evidence>
<gene>
    <name evidence="5 8" type="primary">prmC</name>
    <name evidence="8" type="ORF">GCM10007047_33200</name>
</gene>
<evidence type="ECO:0000256" key="3">
    <source>
        <dbReference type="ARBA" id="ARBA00022691"/>
    </source>
</evidence>
<keyword evidence="1 5" id="KW-0489">Methyltransferase</keyword>
<dbReference type="RefSeq" id="WP_189517366.1">
    <property type="nucleotide sequence ID" value="NZ_BMXG01000031.1"/>
</dbReference>
<feature type="binding site" evidence="5">
    <location>
        <position position="187"/>
    </location>
    <ligand>
        <name>S-adenosyl-L-methionine</name>
        <dbReference type="ChEBI" id="CHEBI:59789"/>
    </ligand>
</feature>
<comment type="caution">
    <text evidence="8">The sequence shown here is derived from an EMBL/GenBank/DDBJ whole genome shotgun (WGS) entry which is preliminary data.</text>
</comment>
<organism evidence="8 9">
    <name type="scientific">Cerasicoccus arenae</name>
    <dbReference type="NCBI Taxonomy" id="424488"/>
    <lineage>
        <taxon>Bacteria</taxon>
        <taxon>Pseudomonadati</taxon>
        <taxon>Verrucomicrobiota</taxon>
        <taxon>Opitutia</taxon>
        <taxon>Puniceicoccales</taxon>
        <taxon>Cerasicoccaceae</taxon>
        <taxon>Cerasicoccus</taxon>
    </lineage>
</organism>
<reference evidence="8" key="2">
    <citation type="submission" date="2020-09" db="EMBL/GenBank/DDBJ databases">
        <authorList>
            <person name="Sun Q."/>
            <person name="Kim S."/>
        </authorList>
    </citation>
    <scope>NUCLEOTIDE SEQUENCE</scope>
    <source>
        <strain evidence="8">KCTC 12870</strain>
    </source>
</reference>
<keyword evidence="3 5" id="KW-0949">S-adenosyl-L-methionine</keyword>
<dbReference type="InterPro" id="IPR002052">
    <property type="entry name" value="DNA_methylase_N6_adenine_CS"/>
</dbReference>
<accession>A0A8J3DEZ9</accession>
<proteinExistence type="inferred from homology"/>
<comment type="function">
    <text evidence="5">Methylates the class 1 translation termination release factors RF1/PrfA and RF2/PrfB on the glutamine residue of the universally conserved GGQ motif.</text>
</comment>
<feature type="binding site" evidence="5">
    <location>
        <position position="172"/>
    </location>
    <ligand>
        <name>S-adenosyl-L-methionine</name>
        <dbReference type="ChEBI" id="CHEBI:59789"/>
    </ligand>
</feature>
<evidence type="ECO:0000313" key="9">
    <source>
        <dbReference type="Proteomes" id="UP000642829"/>
    </source>
</evidence>
<dbReference type="Pfam" id="PF05175">
    <property type="entry name" value="MTS"/>
    <property type="match status" value="1"/>
</dbReference>
<keyword evidence="2 5" id="KW-0808">Transferase</keyword>
<dbReference type="CDD" id="cd02440">
    <property type="entry name" value="AdoMet_MTases"/>
    <property type="match status" value="1"/>
</dbReference>
<dbReference type="InterPro" id="IPR040758">
    <property type="entry name" value="PrmC_N"/>
</dbReference>
<evidence type="ECO:0000256" key="5">
    <source>
        <dbReference type="HAMAP-Rule" id="MF_02126"/>
    </source>
</evidence>
<dbReference type="Proteomes" id="UP000642829">
    <property type="component" value="Unassembled WGS sequence"/>
</dbReference>
<dbReference type="NCBIfam" id="TIGR03534">
    <property type="entry name" value="RF_mod_PrmC"/>
    <property type="match status" value="1"/>
</dbReference>
<feature type="binding site" evidence="5">
    <location>
        <begin position="120"/>
        <end position="124"/>
    </location>
    <ligand>
        <name>S-adenosyl-L-methionine</name>
        <dbReference type="ChEBI" id="CHEBI:59789"/>
    </ligand>
</feature>
<dbReference type="EMBL" id="BMXG01000031">
    <property type="protein sequence ID" value="GHC13228.1"/>
    <property type="molecule type" value="Genomic_DNA"/>
</dbReference>
<dbReference type="NCBIfam" id="TIGR00536">
    <property type="entry name" value="hemK_fam"/>
    <property type="match status" value="1"/>
</dbReference>
<feature type="binding site" evidence="5">
    <location>
        <begin position="187"/>
        <end position="190"/>
    </location>
    <ligand>
        <name>substrate</name>
    </ligand>
</feature>
<sequence>MQTVLEILQKTTTYFEQKGVPEARLQAQRLMGHVLECGRLELYLQFERPMTSEALDKLRPLVARRAKREPLQHILGDTDFLELTLKCDARALIPRPETEELAELLTIHFAPPPPAVLDLGTGTGALALGLASVWPDSTITAVDASPDALLLAQENAALNNLSGRVTFLESDWFLAVEGQRFDLIVSNPPYLTEEEMTTAAPEVTDFEPTRALVSGPDGLNDLRKIIAEAPGFLTSGGLLALETGIAQHATLTTLAAEAGFRKSEAKRDISGRPRFFWAWL</sequence>
<protein>
    <recommendedName>
        <fullName evidence="5">Release factor glutamine methyltransferase</fullName>
        <shortName evidence="5">RF MTase</shortName>
        <ecNumber evidence="5">2.1.1.297</ecNumber>
    </recommendedName>
    <alternativeName>
        <fullName evidence="5">N5-glutamine methyltransferase PrmC</fullName>
    </alternativeName>
    <alternativeName>
        <fullName evidence="5">Protein-(glutamine-N5) MTase PrmC</fullName>
    </alternativeName>
    <alternativeName>
        <fullName evidence="5">Protein-glutamine N-methyltransferase PrmC</fullName>
    </alternativeName>
</protein>
<evidence type="ECO:0000256" key="2">
    <source>
        <dbReference type="ARBA" id="ARBA00022679"/>
    </source>
</evidence>
<evidence type="ECO:0000313" key="8">
    <source>
        <dbReference type="EMBL" id="GHC13228.1"/>
    </source>
</evidence>
<dbReference type="PANTHER" id="PTHR18895:SF74">
    <property type="entry name" value="MTRF1L RELEASE FACTOR GLUTAMINE METHYLTRANSFERASE"/>
    <property type="match status" value="1"/>
</dbReference>
<evidence type="ECO:0000256" key="4">
    <source>
        <dbReference type="ARBA" id="ARBA00048391"/>
    </source>
</evidence>
<dbReference type="GO" id="GO:0032259">
    <property type="term" value="P:methylation"/>
    <property type="evidence" value="ECO:0007669"/>
    <property type="project" value="UniProtKB-KW"/>
</dbReference>
<evidence type="ECO:0000256" key="1">
    <source>
        <dbReference type="ARBA" id="ARBA00022603"/>
    </source>
</evidence>